<protein>
    <submittedName>
        <fullName evidence="6">Putative RNA polymerase ECF-type sigma factor</fullName>
    </submittedName>
</protein>
<gene>
    <name evidence="6" type="ORF">W5A_00960</name>
</gene>
<dbReference type="GO" id="GO:0003677">
    <property type="term" value="F:DNA binding"/>
    <property type="evidence" value="ECO:0007669"/>
    <property type="project" value="InterPro"/>
</dbReference>
<dbReference type="SUPFAM" id="SSF88946">
    <property type="entry name" value="Sigma2 domain of RNA polymerase sigma factors"/>
    <property type="match status" value="1"/>
</dbReference>
<dbReference type="InterPro" id="IPR013324">
    <property type="entry name" value="RNA_pol_sigma_r3/r4-like"/>
</dbReference>
<dbReference type="GO" id="GO:0016987">
    <property type="term" value="F:sigma factor activity"/>
    <property type="evidence" value="ECO:0007669"/>
    <property type="project" value="UniProtKB-KW"/>
</dbReference>
<comment type="caution">
    <text evidence="6">The sequence shown here is derived from an EMBL/GenBank/DDBJ whole genome shotgun (WGS) entry which is preliminary data.</text>
</comment>
<dbReference type="Proteomes" id="UP000005938">
    <property type="component" value="Unassembled WGS sequence"/>
</dbReference>
<dbReference type="eggNOG" id="COG1595">
    <property type="taxonomic scope" value="Bacteria"/>
</dbReference>
<dbReference type="EMBL" id="AJJU01000002">
    <property type="protein sequence ID" value="EID76549.1"/>
    <property type="molecule type" value="Genomic_DNA"/>
</dbReference>
<dbReference type="SUPFAM" id="SSF88659">
    <property type="entry name" value="Sigma3 and sigma4 domains of RNA polymerase sigma factors"/>
    <property type="match status" value="1"/>
</dbReference>
<dbReference type="AlphaFoldDB" id="I0WJI3"/>
<evidence type="ECO:0000313" key="6">
    <source>
        <dbReference type="EMBL" id="EID76549.1"/>
    </source>
</evidence>
<evidence type="ECO:0000256" key="3">
    <source>
        <dbReference type="ARBA" id="ARBA00023082"/>
    </source>
</evidence>
<evidence type="ECO:0000256" key="2">
    <source>
        <dbReference type="ARBA" id="ARBA00023015"/>
    </source>
</evidence>
<organism evidence="6 7">
    <name type="scientific">Imtechella halotolerans K1</name>
    <dbReference type="NCBI Taxonomy" id="946077"/>
    <lineage>
        <taxon>Bacteria</taxon>
        <taxon>Pseudomonadati</taxon>
        <taxon>Bacteroidota</taxon>
        <taxon>Flavobacteriia</taxon>
        <taxon>Flavobacteriales</taxon>
        <taxon>Flavobacteriaceae</taxon>
        <taxon>Imtechella</taxon>
    </lineage>
</organism>
<evidence type="ECO:0000259" key="5">
    <source>
        <dbReference type="Pfam" id="PF08281"/>
    </source>
</evidence>
<dbReference type="STRING" id="946077.W5A_00960"/>
<name>I0WJI3_9FLAO</name>
<dbReference type="PANTHER" id="PTHR43133">
    <property type="entry name" value="RNA POLYMERASE ECF-TYPE SIGMA FACTO"/>
    <property type="match status" value="1"/>
</dbReference>
<keyword evidence="3" id="KW-0731">Sigma factor</keyword>
<keyword evidence="4" id="KW-0804">Transcription</keyword>
<sequence>MLSNTTNHINVLYLNYVDIMFDYGIRMGFSEDAVMDAIHNVFQRLLEKKSPLDIENEKSYLIKSVRNELINESQRVQNLDSTEDGDLPFSITVNIEEMLIDADFENTIQKKIQHVLKTLTPRQREIIYLRYTGNYSYAEIAEILQISIPACRNLILKALKELRKHGSTFFYLMIYLNHKN</sequence>
<dbReference type="InterPro" id="IPR013325">
    <property type="entry name" value="RNA_pol_sigma_r2"/>
</dbReference>
<dbReference type="InterPro" id="IPR014284">
    <property type="entry name" value="RNA_pol_sigma-70_dom"/>
</dbReference>
<proteinExistence type="inferred from homology"/>
<reference evidence="6 7" key="1">
    <citation type="journal article" date="2012" name="J. Bacteriol.">
        <title>Genome Sequence of the Halotolerant Bacterium Imtechella halotolerans K1T.</title>
        <authorList>
            <person name="Kumar S."/>
            <person name="Vikram S."/>
            <person name="Subramanian S."/>
            <person name="Raghava G.P."/>
            <person name="Pinnaka A.K."/>
        </authorList>
    </citation>
    <scope>NUCLEOTIDE SEQUENCE [LARGE SCALE GENOMIC DNA]</scope>
    <source>
        <strain evidence="6 7">K1</strain>
    </source>
</reference>
<dbReference type="CDD" id="cd06171">
    <property type="entry name" value="Sigma70_r4"/>
    <property type="match status" value="1"/>
</dbReference>
<keyword evidence="7" id="KW-1185">Reference proteome</keyword>
<dbReference type="InterPro" id="IPR036388">
    <property type="entry name" value="WH-like_DNA-bd_sf"/>
</dbReference>
<feature type="domain" description="RNA polymerase sigma factor 70 region 4 type 2" evidence="5">
    <location>
        <begin position="111"/>
        <end position="162"/>
    </location>
</feature>
<dbReference type="OrthoDB" id="9150024at2"/>
<comment type="similarity">
    <text evidence="1">Belongs to the sigma-70 factor family. ECF subfamily.</text>
</comment>
<dbReference type="InterPro" id="IPR039425">
    <property type="entry name" value="RNA_pol_sigma-70-like"/>
</dbReference>
<dbReference type="Gene3D" id="1.10.10.10">
    <property type="entry name" value="Winged helix-like DNA-binding domain superfamily/Winged helix DNA-binding domain"/>
    <property type="match status" value="1"/>
</dbReference>
<evidence type="ECO:0000313" key="7">
    <source>
        <dbReference type="Proteomes" id="UP000005938"/>
    </source>
</evidence>
<evidence type="ECO:0000256" key="4">
    <source>
        <dbReference type="ARBA" id="ARBA00023163"/>
    </source>
</evidence>
<dbReference type="RefSeq" id="WP_008236473.1">
    <property type="nucleotide sequence ID" value="NZ_AJJU01000002.1"/>
</dbReference>
<accession>I0WJI3</accession>
<keyword evidence="2" id="KW-0805">Transcription regulation</keyword>
<evidence type="ECO:0000256" key="1">
    <source>
        <dbReference type="ARBA" id="ARBA00010641"/>
    </source>
</evidence>
<dbReference type="GO" id="GO:0006352">
    <property type="term" value="P:DNA-templated transcription initiation"/>
    <property type="evidence" value="ECO:0007669"/>
    <property type="project" value="InterPro"/>
</dbReference>
<dbReference type="PANTHER" id="PTHR43133:SF46">
    <property type="entry name" value="RNA POLYMERASE SIGMA-70 FACTOR ECF SUBFAMILY"/>
    <property type="match status" value="1"/>
</dbReference>
<dbReference type="InterPro" id="IPR013249">
    <property type="entry name" value="RNA_pol_sigma70_r4_t2"/>
</dbReference>
<dbReference type="Pfam" id="PF08281">
    <property type="entry name" value="Sigma70_r4_2"/>
    <property type="match status" value="1"/>
</dbReference>
<dbReference type="NCBIfam" id="TIGR02937">
    <property type="entry name" value="sigma70-ECF"/>
    <property type="match status" value="1"/>
</dbReference>